<dbReference type="InterPro" id="IPR006504">
    <property type="entry name" value="Tscrpt_reg_Spx/MgsR"/>
</dbReference>
<dbReference type="SUPFAM" id="SSF52833">
    <property type="entry name" value="Thioredoxin-like"/>
    <property type="match status" value="1"/>
</dbReference>
<reference evidence="4 5" key="1">
    <citation type="submission" date="2020-02" db="EMBL/GenBank/DDBJ databases">
        <authorList>
            <person name="Zhang X.-Y."/>
        </authorList>
    </citation>
    <scope>NUCLEOTIDE SEQUENCE [LARGE SCALE GENOMIC DNA]</scope>
    <source>
        <strain evidence="4 5">C33</strain>
    </source>
</reference>
<feature type="region of interest" description="Disordered" evidence="3">
    <location>
        <begin position="1"/>
        <end position="21"/>
    </location>
</feature>
<dbReference type="Proteomes" id="UP000484885">
    <property type="component" value="Unassembled WGS sequence"/>
</dbReference>
<protein>
    <submittedName>
        <fullName evidence="4">Arsenate reductase</fullName>
    </submittedName>
</protein>
<proteinExistence type="inferred from homology"/>
<dbReference type="InterPro" id="IPR006660">
    <property type="entry name" value="Arsenate_reductase-like"/>
</dbReference>
<dbReference type="AlphaFoldDB" id="A0A845V4E1"/>
<gene>
    <name evidence="4" type="ORF">G3I74_09965</name>
</gene>
<accession>A0A845V4E1</accession>
<dbReference type="PANTHER" id="PTHR30041">
    <property type="entry name" value="ARSENATE REDUCTASE"/>
    <property type="match status" value="1"/>
</dbReference>
<evidence type="ECO:0000256" key="3">
    <source>
        <dbReference type="SAM" id="MobiDB-lite"/>
    </source>
</evidence>
<dbReference type="Gene3D" id="3.40.30.10">
    <property type="entry name" value="Glutaredoxin"/>
    <property type="match status" value="1"/>
</dbReference>
<sequence length="142" mass="15932">MPPSSSSRSTKKPAREPRSTNCCGRPEVSELTVYGIKSCDTCRKALKWLEAHERAYRWHDLRADGVEIEQLQRWLAAVGAQALINRRSTTWRALSEAERLRAGDPEQAAGLLQANPTLIKRPVFESEGRVQVGFDATVRESL</sequence>
<evidence type="ECO:0000256" key="2">
    <source>
        <dbReference type="PROSITE-ProRule" id="PRU01282"/>
    </source>
</evidence>
<evidence type="ECO:0000256" key="1">
    <source>
        <dbReference type="ARBA" id="ARBA00007198"/>
    </source>
</evidence>
<name>A0A845V4E1_9GAMM</name>
<dbReference type="InterPro" id="IPR036249">
    <property type="entry name" value="Thioredoxin-like_sf"/>
</dbReference>
<comment type="similarity">
    <text evidence="1 2">Belongs to the ArsC family.</text>
</comment>
<evidence type="ECO:0000313" key="4">
    <source>
        <dbReference type="EMBL" id="NDY96056.1"/>
    </source>
</evidence>
<dbReference type="NCBIfam" id="TIGR01617">
    <property type="entry name" value="arsC_related"/>
    <property type="match status" value="1"/>
</dbReference>
<organism evidence="4 5">
    <name type="scientific">Wenzhouxiangella limi</name>
    <dbReference type="NCBI Taxonomy" id="2707351"/>
    <lineage>
        <taxon>Bacteria</taxon>
        <taxon>Pseudomonadati</taxon>
        <taxon>Pseudomonadota</taxon>
        <taxon>Gammaproteobacteria</taxon>
        <taxon>Chromatiales</taxon>
        <taxon>Wenzhouxiangellaceae</taxon>
        <taxon>Wenzhouxiangella</taxon>
    </lineage>
</organism>
<keyword evidence="5" id="KW-1185">Reference proteome</keyword>
<dbReference type="PROSITE" id="PS51353">
    <property type="entry name" value="ARSC"/>
    <property type="match status" value="1"/>
</dbReference>
<dbReference type="Pfam" id="PF03960">
    <property type="entry name" value="ArsC"/>
    <property type="match status" value="1"/>
</dbReference>
<dbReference type="PANTHER" id="PTHR30041:SF8">
    <property type="entry name" value="PROTEIN YFFB"/>
    <property type="match status" value="1"/>
</dbReference>
<dbReference type="CDD" id="cd03035">
    <property type="entry name" value="ArsC_Yffb"/>
    <property type="match status" value="1"/>
</dbReference>
<dbReference type="EMBL" id="JAAGSC010000041">
    <property type="protein sequence ID" value="NDY96056.1"/>
    <property type="molecule type" value="Genomic_DNA"/>
</dbReference>
<evidence type="ECO:0000313" key="5">
    <source>
        <dbReference type="Proteomes" id="UP000484885"/>
    </source>
</evidence>
<comment type="caution">
    <text evidence="4">The sequence shown here is derived from an EMBL/GenBank/DDBJ whole genome shotgun (WGS) entry which is preliminary data.</text>
</comment>